<dbReference type="GO" id="GO:0050479">
    <property type="term" value="F:glyceryl-ether monooxygenase activity"/>
    <property type="evidence" value="ECO:0007669"/>
    <property type="project" value="UniProtKB-EC"/>
</dbReference>
<reference evidence="17" key="1">
    <citation type="submission" date="2019-08" db="EMBL/GenBank/DDBJ databases">
        <title>The improved chromosome-level genome for the pearl oyster Pinctada fucata martensii using PacBio sequencing and Hi-C.</title>
        <authorList>
            <person name="Zheng Z."/>
        </authorList>
    </citation>
    <scope>NUCLEOTIDE SEQUENCE</scope>
    <source>
        <strain evidence="17">ZZ-2019</strain>
        <tissue evidence="17">Adductor muscle</tissue>
    </source>
</reference>
<dbReference type="EMBL" id="VSWD01000003">
    <property type="protein sequence ID" value="KAK3106255.1"/>
    <property type="molecule type" value="Genomic_DNA"/>
</dbReference>
<keyword evidence="8" id="KW-0443">Lipid metabolism</keyword>
<dbReference type="Pfam" id="PF04116">
    <property type="entry name" value="FA_hydroxylase"/>
    <property type="match status" value="1"/>
</dbReference>
<evidence type="ECO:0000256" key="14">
    <source>
        <dbReference type="SAM" id="Phobius"/>
    </source>
</evidence>
<keyword evidence="5 14" id="KW-1133">Transmembrane helix</keyword>
<evidence type="ECO:0000256" key="9">
    <source>
        <dbReference type="ARBA" id="ARBA00023136"/>
    </source>
</evidence>
<evidence type="ECO:0000256" key="5">
    <source>
        <dbReference type="ARBA" id="ARBA00022989"/>
    </source>
</evidence>
<feature type="transmembrane region" description="Helical" evidence="14">
    <location>
        <begin position="166"/>
        <end position="187"/>
    </location>
</feature>
<comment type="catalytic activity">
    <reaction evidence="13">
        <text>1-O-(1,2-saturated-alkyl)-sn-glycerol + (6R)-L-erythro-5,6,7,8-tetrahydrobiopterin + O2 = a 1-(1-hydroxyalkyl)-sn-glycerol + (6R)-L-erythro-6,7-dihydrobiopterin + H2O</text>
        <dbReference type="Rhea" id="RHEA:36255"/>
        <dbReference type="ChEBI" id="CHEBI:15377"/>
        <dbReference type="ChEBI" id="CHEBI:15379"/>
        <dbReference type="ChEBI" id="CHEBI:43120"/>
        <dbReference type="ChEBI" id="CHEBI:59560"/>
        <dbReference type="ChEBI" id="CHEBI:73418"/>
        <dbReference type="ChEBI" id="CHEBI:83957"/>
        <dbReference type="EC" id="1.14.16.5"/>
    </reaction>
</comment>
<comment type="subcellular location">
    <subcellularLocation>
        <location evidence="2">Endoplasmic reticulum membrane</location>
        <topology evidence="2">Multi-pass membrane protein</topology>
    </subcellularLocation>
</comment>
<dbReference type="GO" id="GO:0006643">
    <property type="term" value="P:membrane lipid metabolic process"/>
    <property type="evidence" value="ECO:0007669"/>
    <property type="project" value="TreeGrafter"/>
</dbReference>
<evidence type="ECO:0000256" key="10">
    <source>
        <dbReference type="ARBA" id="ARBA00038190"/>
    </source>
</evidence>
<gene>
    <name evidence="17" type="ORF">FSP39_016156</name>
</gene>
<dbReference type="AlphaFoldDB" id="A0AA88YIL7"/>
<name>A0AA88YIL7_PINIB</name>
<organism evidence="17 18">
    <name type="scientific">Pinctada imbricata</name>
    <name type="common">Atlantic pearl-oyster</name>
    <name type="synonym">Pinctada martensii</name>
    <dbReference type="NCBI Taxonomy" id="66713"/>
    <lineage>
        <taxon>Eukaryota</taxon>
        <taxon>Metazoa</taxon>
        <taxon>Spiralia</taxon>
        <taxon>Lophotrochozoa</taxon>
        <taxon>Mollusca</taxon>
        <taxon>Bivalvia</taxon>
        <taxon>Autobranchia</taxon>
        <taxon>Pteriomorphia</taxon>
        <taxon>Pterioida</taxon>
        <taxon>Pterioidea</taxon>
        <taxon>Pteriidae</taxon>
        <taxon>Pinctada</taxon>
    </lineage>
</organism>
<evidence type="ECO:0000256" key="4">
    <source>
        <dbReference type="ARBA" id="ARBA00022824"/>
    </source>
</evidence>
<feature type="domain" description="Fatty acid hydroxylase" evidence="15">
    <location>
        <begin position="115"/>
        <end position="247"/>
    </location>
</feature>
<accession>A0AA88YIL7</accession>
<proteinExistence type="inferred from homology"/>
<evidence type="ECO:0000313" key="17">
    <source>
        <dbReference type="EMBL" id="KAK3106255.1"/>
    </source>
</evidence>
<evidence type="ECO:0000259" key="15">
    <source>
        <dbReference type="Pfam" id="PF04116"/>
    </source>
</evidence>
<evidence type="ECO:0000256" key="8">
    <source>
        <dbReference type="ARBA" id="ARBA00023098"/>
    </source>
</evidence>
<dbReference type="InterPro" id="IPR051689">
    <property type="entry name" value="Sterol_desaturase/TMEM195"/>
</dbReference>
<evidence type="ECO:0000256" key="2">
    <source>
        <dbReference type="ARBA" id="ARBA00004477"/>
    </source>
</evidence>
<dbReference type="EC" id="1.14.16.5" evidence="11"/>
<keyword evidence="4" id="KW-0256">Endoplasmic reticulum</keyword>
<dbReference type="GO" id="GO:0008610">
    <property type="term" value="P:lipid biosynthetic process"/>
    <property type="evidence" value="ECO:0007669"/>
    <property type="project" value="InterPro"/>
</dbReference>
<keyword evidence="9 14" id="KW-0472">Membrane</keyword>
<comment type="caution">
    <text evidence="17">The sequence shown here is derived from an EMBL/GenBank/DDBJ whole genome shotgun (WGS) entry which is preliminary data.</text>
</comment>
<dbReference type="PANTHER" id="PTHR21624:SF1">
    <property type="entry name" value="ALKYLGLYCEROL MONOOXYGENASE"/>
    <property type="match status" value="1"/>
</dbReference>
<evidence type="ECO:0000256" key="7">
    <source>
        <dbReference type="ARBA" id="ARBA00023004"/>
    </source>
</evidence>
<keyword evidence="18" id="KW-1185">Reference proteome</keyword>
<evidence type="ECO:0000256" key="12">
    <source>
        <dbReference type="ARBA" id="ARBA00040992"/>
    </source>
</evidence>
<dbReference type="GO" id="GO:0005506">
    <property type="term" value="F:iron ion binding"/>
    <property type="evidence" value="ECO:0007669"/>
    <property type="project" value="InterPro"/>
</dbReference>
<sequence length="436" mass="49999">MEAWPLIKSKVFPGLRRLVYLVSPNETSFETVEDVPKYVDEAIPFFVALMLLEIPILLVKGKKLPRFNDGFSSIANGLLSLLHNLLFRSVELATYIWVFERFNIVQLPWDSPWTWLAGFLGVDLGYYWVHRCGHEVNIFWAGHQTHHSSEDYNLTTALRQSALLKYISWIFYLPLALFVPPSVFLVHSQFNLLYQFWIHTETVDKLGPLEWILNTPSHHRVHHGRNRYCIDKNYGGTLIIFDRIFGTFEAEKEEVVYGLVHPINTWNPLYSQFCHLMYMWEVFKTTEGFGNKLSVILKGPGWGPGKPRTGLIEDIPDVHAPQERYNSDLPLWANLYVWLHMGLLLALPVYFIVAGIVFIVFTLTCFGFLYDHKKSGPALELIRCVILTVSLRTVSAPDSLGPLHLAVTCIYAGSVLIWTFICLGQVSVTVKAKKIQ</sequence>
<evidence type="ECO:0000256" key="13">
    <source>
        <dbReference type="ARBA" id="ARBA00047556"/>
    </source>
</evidence>
<evidence type="ECO:0000313" key="18">
    <source>
        <dbReference type="Proteomes" id="UP001186944"/>
    </source>
</evidence>
<dbReference type="GO" id="GO:0005789">
    <property type="term" value="C:endoplasmic reticulum membrane"/>
    <property type="evidence" value="ECO:0007669"/>
    <property type="project" value="UniProtKB-SubCell"/>
</dbReference>
<evidence type="ECO:0000256" key="11">
    <source>
        <dbReference type="ARBA" id="ARBA00039026"/>
    </source>
</evidence>
<dbReference type="InterPro" id="IPR006694">
    <property type="entry name" value="Fatty_acid_hydroxylase"/>
</dbReference>
<dbReference type="InterPro" id="IPR056853">
    <property type="entry name" value="AGMP_C"/>
</dbReference>
<feature type="domain" description="Alkylglycerol monooxygenase C-terminal" evidence="16">
    <location>
        <begin position="352"/>
        <end position="389"/>
    </location>
</feature>
<protein>
    <recommendedName>
        <fullName evidence="12">Alkylglycerol monooxygenase</fullName>
        <ecNumber evidence="11">1.14.16.5</ecNumber>
    </recommendedName>
</protein>
<comment type="cofactor">
    <cofactor evidence="1">
        <name>Fe cation</name>
        <dbReference type="ChEBI" id="CHEBI:24875"/>
    </cofactor>
</comment>
<comment type="similarity">
    <text evidence="10">Belongs to the sterol desaturase family. TMEM195 subfamily.</text>
</comment>
<evidence type="ECO:0000256" key="1">
    <source>
        <dbReference type="ARBA" id="ARBA00001962"/>
    </source>
</evidence>
<dbReference type="PANTHER" id="PTHR21624">
    <property type="entry name" value="STEROL DESATURASE-RELATED PROTEIN"/>
    <property type="match status" value="1"/>
</dbReference>
<dbReference type="Pfam" id="PF24858">
    <property type="entry name" value="AGMP_C"/>
    <property type="match status" value="1"/>
</dbReference>
<evidence type="ECO:0000256" key="6">
    <source>
        <dbReference type="ARBA" id="ARBA00023002"/>
    </source>
</evidence>
<keyword evidence="7" id="KW-0408">Iron</keyword>
<dbReference type="Proteomes" id="UP001186944">
    <property type="component" value="Unassembled WGS sequence"/>
</dbReference>
<feature type="transmembrane region" description="Helical" evidence="14">
    <location>
        <begin position="403"/>
        <end position="426"/>
    </location>
</feature>
<evidence type="ECO:0000256" key="3">
    <source>
        <dbReference type="ARBA" id="ARBA00022692"/>
    </source>
</evidence>
<keyword evidence="6" id="KW-0560">Oxidoreductase</keyword>
<evidence type="ECO:0000259" key="16">
    <source>
        <dbReference type="Pfam" id="PF24858"/>
    </source>
</evidence>
<feature type="transmembrane region" description="Helical" evidence="14">
    <location>
        <begin position="336"/>
        <end position="369"/>
    </location>
</feature>
<keyword evidence="3 14" id="KW-0812">Transmembrane</keyword>